<feature type="chain" id="PRO_5038864499" description="WxL domain-containing protein" evidence="1">
    <location>
        <begin position="24"/>
        <end position="188"/>
    </location>
</feature>
<dbReference type="InterPro" id="IPR027994">
    <property type="entry name" value="WxL_dom"/>
</dbReference>
<accession>A0A4P6ZZN4</accession>
<organism evidence="3 4">
    <name type="scientific">Paenisporosarcina antarctica</name>
    <dbReference type="NCBI Taxonomy" id="417367"/>
    <lineage>
        <taxon>Bacteria</taxon>
        <taxon>Bacillati</taxon>
        <taxon>Bacillota</taxon>
        <taxon>Bacilli</taxon>
        <taxon>Bacillales</taxon>
        <taxon>Caryophanaceae</taxon>
        <taxon>Paenisporosarcina</taxon>
    </lineage>
</organism>
<keyword evidence="1" id="KW-0732">Signal</keyword>
<name>A0A4P6ZZN4_9BACL</name>
<dbReference type="KEGG" id="panc:E2636_12740"/>
<dbReference type="EMBL" id="CP038015">
    <property type="protein sequence ID" value="QBP41962.1"/>
    <property type="molecule type" value="Genomic_DNA"/>
</dbReference>
<proteinExistence type="predicted"/>
<dbReference type="Proteomes" id="UP000294292">
    <property type="component" value="Chromosome"/>
</dbReference>
<feature type="domain" description="WxL" evidence="2">
    <location>
        <begin position="58"/>
        <end position="186"/>
    </location>
</feature>
<evidence type="ECO:0000313" key="3">
    <source>
        <dbReference type="EMBL" id="QBP41962.1"/>
    </source>
</evidence>
<evidence type="ECO:0000313" key="4">
    <source>
        <dbReference type="Proteomes" id="UP000294292"/>
    </source>
</evidence>
<keyword evidence="4" id="KW-1185">Reference proteome</keyword>
<evidence type="ECO:0000256" key="1">
    <source>
        <dbReference type="SAM" id="SignalP"/>
    </source>
</evidence>
<gene>
    <name evidence="3" type="ORF">E2636_12740</name>
</gene>
<dbReference type="Pfam" id="PF13731">
    <property type="entry name" value="WxL"/>
    <property type="match status" value="1"/>
</dbReference>
<protein>
    <recommendedName>
        <fullName evidence="2">WxL domain-containing protein</fullName>
    </recommendedName>
</protein>
<dbReference type="AlphaFoldDB" id="A0A4P6ZZN4"/>
<evidence type="ECO:0000259" key="2">
    <source>
        <dbReference type="Pfam" id="PF13731"/>
    </source>
</evidence>
<feature type="signal peptide" evidence="1">
    <location>
        <begin position="1"/>
        <end position="23"/>
    </location>
</feature>
<reference evidence="3 4" key="1">
    <citation type="submission" date="2019-03" db="EMBL/GenBank/DDBJ databases">
        <title>Complete genome sequence of Paenisporosarcina antarctica CGMCC 1.6503T.</title>
        <authorList>
            <person name="Rong J.-C."/>
            <person name="Chi N.-Y."/>
            <person name="Zhang Q.-F."/>
        </authorList>
    </citation>
    <scope>NUCLEOTIDE SEQUENCE [LARGE SCALE GENOMIC DNA]</scope>
    <source>
        <strain evidence="3 4">CGMCC 1.6503</strain>
    </source>
</reference>
<sequence length="188" mass="19048">MNSIFKKLVTGTAVLALSMTAFASASLATDSSTEITGTSLPTLSPVVTSSFNSITLDGKTQVVTAKINTFDVTDATGTGNGWNVTVSATQFTQAAGANPLATGALSLAAPVVNEKELGSSNFANITKSTVGLIDVVTPLTLLTALAGEGMGTYTVSDIPMTLTLLPKEVYAGTYTSTITTTIESGPGL</sequence>
<dbReference type="RefSeq" id="WP_134210531.1">
    <property type="nucleotide sequence ID" value="NZ_CP038015.1"/>
</dbReference>
<dbReference type="OrthoDB" id="2916691at2"/>